<evidence type="ECO:0000313" key="3">
    <source>
        <dbReference type="Proteomes" id="UP000037510"/>
    </source>
</evidence>
<accession>A0A0L7LWN7</accession>
<proteinExistence type="predicted"/>
<dbReference type="PROSITE" id="PS50127">
    <property type="entry name" value="UBC_2"/>
    <property type="match status" value="1"/>
</dbReference>
<dbReference type="Proteomes" id="UP000037510">
    <property type="component" value="Unassembled WGS sequence"/>
</dbReference>
<dbReference type="CDD" id="cd23814">
    <property type="entry name" value="UEV_AKTIP"/>
    <property type="match status" value="1"/>
</dbReference>
<feature type="domain" description="UBC core" evidence="1">
    <location>
        <begin position="20"/>
        <end position="168"/>
    </location>
</feature>
<dbReference type="InterPro" id="IPR000608">
    <property type="entry name" value="UBC"/>
</dbReference>
<protein>
    <submittedName>
        <fullName evidence="2">Putative Aktip protein</fullName>
    </submittedName>
</protein>
<evidence type="ECO:0000313" key="2">
    <source>
        <dbReference type="EMBL" id="KOB79536.1"/>
    </source>
</evidence>
<organism evidence="2 3">
    <name type="scientific">Operophtera brumata</name>
    <name type="common">Winter moth</name>
    <name type="synonym">Phalaena brumata</name>
    <dbReference type="NCBI Taxonomy" id="104452"/>
    <lineage>
        <taxon>Eukaryota</taxon>
        <taxon>Metazoa</taxon>
        <taxon>Ecdysozoa</taxon>
        <taxon>Arthropoda</taxon>
        <taxon>Hexapoda</taxon>
        <taxon>Insecta</taxon>
        <taxon>Pterygota</taxon>
        <taxon>Neoptera</taxon>
        <taxon>Endopterygota</taxon>
        <taxon>Lepidoptera</taxon>
        <taxon>Glossata</taxon>
        <taxon>Ditrysia</taxon>
        <taxon>Geometroidea</taxon>
        <taxon>Geometridae</taxon>
        <taxon>Larentiinae</taxon>
        <taxon>Operophtera</taxon>
    </lineage>
</organism>
<dbReference type="EMBL" id="JTDY01000001">
    <property type="protein sequence ID" value="KOB79536.1"/>
    <property type="molecule type" value="Genomic_DNA"/>
</dbReference>
<dbReference type="PANTHER" id="PTHR24067">
    <property type="entry name" value="UBIQUITIN-CONJUGATING ENZYME E2"/>
    <property type="match status" value="1"/>
</dbReference>
<sequence>MSDQNSSNAKDSRELYAMYHQEYIIMAEYRMLQTENLEGIYVIPSYENSFLWYGVIFVRSGFYEGGVFRFTLTLPEKFPDDEVPILTFTSHVYHPAVDSNTGVFNLSEVFPQWDRKKDHIWQILKYLLCIFHNANVKVAVNVEASAAFKTNKKLFMEKVRECIVSSIDHVYDDPPTEDKHYITFMPYDPSIHDAAKEMMLKPQKPNEGMNQGMSWVQQGSFQPFSKEETT</sequence>
<dbReference type="Pfam" id="PF00179">
    <property type="entry name" value="UQ_con"/>
    <property type="match status" value="1"/>
</dbReference>
<dbReference type="Gene3D" id="3.10.110.10">
    <property type="entry name" value="Ubiquitin Conjugating Enzyme"/>
    <property type="match status" value="1"/>
</dbReference>
<evidence type="ECO:0000259" key="1">
    <source>
        <dbReference type="PROSITE" id="PS50127"/>
    </source>
</evidence>
<dbReference type="AlphaFoldDB" id="A0A0L7LWN7"/>
<gene>
    <name evidence="2" type="ORF">OBRU01_00024</name>
</gene>
<reference evidence="2 3" key="1">
    <citation type="journal article" date="2015" name="Genome Biol. Evol.">
        <title>The genome of winter moth (Operophtera brumata) provides a genomic perspective on sexual dimorphism and phenology.</title>
        <authorList>
            <person name="Derks M.F."/>
            <person name="Smit S."/>
            <person name="Salis L."/>
            <person name="Schijlen E."/>
            <person name="Bossers A."/>
            <person name="Mateman C."/>
            <person name="Pijl A.S."/>
            <person name="de Ridder D."/>
            <person name="Groenen M.A."/>
            <person name="Visser M.E."/>
            <person name="Megens H.J."/>
        </authorList>
    </citation>
    <scope>NUCLEOTIDE SEQUENCE [LARGE SCALE GENOMIC DNA]</scope>
    <source>
        <strain evidence="2">WM2013NL</strain>
        <tissue evidence="2">Head and thorax</tissue>
    </source>
</reference>
<comment type="caution">
    <text evidence="2">The sequence shown here is derived from an EMBL/GenBank/DDBJ whole genome shotgun (WGS) entry which is preliminary data.</text>
</comment>
<dbReference type="SUPFAM" id="SSF54495">
    <property type="entry name" value="UBC-like"/>
    <property type="match status" value="1"/>
</dbReference>
<keyword evidence="3" id="KW-1185">Reference proteome</keyword>
<dbReference type="InterPro" id="IPR050113">
    <property type="entry name" value="Ub_conjugating_enzyme"/>
</dbReference>
<dbReference type="SMART" id="SM00212">
    <property type="entry name" value="UBCc"/>
    <property type="match status" value="1"/>
</dbReference>
<dbReference type="STRING" id="104452.A0A0L7LWN7"/>
<dbReference type="InterPro" id="IPR016135">
    <property type="entry name" value="UBQ-conjugating_enzyme/RWD"/>
</dbReference>
<name>A0A0L7LWN7_OPEBR</name>